<dbReference type="OrthoDB" id="5860897at2759"/>
<dbReference type="PANTHER" id="PTHR22941:SF305">
    <property type="entry name" value="SERPENTINE RECEPTOR, CLASS H"/>
    <property type="match status" value="1"/>
</dbReference>
<dbReference type="eggNOG" id="ENOG502TIJD">
    <property type="taxonomic scope" value="Eukaryota"/>
</dbReference>
<reference evidence="2" key="1">
    <citation type="submission" date="2007-07" db="EMBL/GenBank/DDBJ databases">
        <title>PCAP assembly of the Caenorhabditis remanei genome.</title>
        <authorList>
            <consortium name="The Caenorhabditis remanei Sequencing Consortium"/>
            <person name="Wilson R.K."/>
        </authorList>
    </citation>
    <scope>NUCLEOTIDE SEQUENCE [LARGE SCALE GENOMIC DNA]</scope>
    <source>
        <strain evidence="2">PB4641</strain>
    </source>
</reference>
<organism evidence="3">
    <name type="scientific">Caenorhabditis remanei</name>
    <name type="common">Caenorhabditis vulgaris</name>
    <dbReference type="NCBI Taxonomy" id="31234"/>
    <lineage>
        <taxon>Eukaryota</taxon>
        <taxon>Metazoa</taxon>
        <taxon>Ecdysozoa</taxon>
        <taxon>Nematoda</taxon>
        <taxon>Chromadorea</taxon>
        <taxon>Rhabditida</taxon>
        <taxon>Rhabditina</taxon>
        <taxon>Rhabditomorpha</taxon>
        <taxon>Rhabditoidea</taxon>
        <taxon>Rhabditidae</taxon>
        <taxon>Peloderinae</taxon>
        <taxon>Caenorhabditis</taxon>
    </lineage>
</organism>
<accession>E3MV13</accession>
<dbReference type="PANTHER" id="PTHR22941">
    <property type="entry name" value="SERPENTINE RECEPTOR"/>
    <property type="match status" value="1"/>
</dbReference>
<dbReference type="InterPro" id="IPR019422">
    <property type="entry name" value="7TM_GPCR_serpentine_rcpt_Srh"/>
</dbReference>
<feature type="transmembrane region" description="Helical" evidence="1">
    <location>
        <begin position="242"/>
        <end position="268"/>
    </location>
</feature>
<evidence type="ECO:0000313" key="2">
    <source>
        <dbReference type="EMBL" id="EFP09987.1"/>
    </source>
</evidence>
<evidence type="ECO:0000313" key="3">
    <source>
        <dbReference type="Proteomes" id="UP000008281"/>
    </source>
</evidence>
<gene>
    <name evidence="2" type="ORF">CRE_20831</name>
</gene>
<feature type="transmembrane region" description="Helical" evidence="1">
    <location>
        <begin position="97"/>
        <end position="117"/>
    </location>
</feature>
<feature type="transmembrane region" description="Helical" evidence="1">
    <location>
        <begin position="280"/>
        <end position="299"/>
    </location>
</feature>
<proteinExistence type="predicted"/>
<feature type="transmembrane region" description="Helical" evidence="1">
    <location>
        <begin position="197"/>
        <end position="222"/>
    </location>
</feature>
<feature type="transmembrane region" description="Helical" evidence="1">
    <location>
        <begin position="52"/>
        <end position="77"/>
    </location>
</feature>
<dbReference type="Pfam" id="PF10318">
    <property type="entry name" value="7TM_GPCR_Srh"/>
    <property type="match status" value="1"/>
</dbReference>
<dbReference type="EMBL" id="DS268481">
    <property type="protein sequence ID" value="EFP09987.1"/>
    <property type="molecule type" value="Genomic_DNA"/>
</dbReference>
<name>E3MV13_CAERE</name>
<evidence type="ECO:0000256" key="1">
    <source>
        <dbReference type="SAM" id="Phobius"/>
    </source>
</evidence>
<dbReference type="InterPro" id="IPR053220">
    <property type="entry name" value="Nematode_rcpt-like_serp_H"/>
</dbReference>
<feature type="transmembrane region" description="Helical" evidence="1">
    <location>
        <begin position="15"/>
        <end position="40"/>
    </location>
</feature>
<keyword evidence="1" id="KW-1133">Transmembrane helix</keyword>
<dbReference type="Proteomes" id="UP000008281">
    <property type="component" value="Unassembled WGS sequence"/>
</dbReference>
<keyword evidence="1" id="KW-0812">Transmembrane</keyword>
<protein>
    <submittedName>
        <fullName evidence="2">Uncharacterized protein</fullName>
    </submittedName>
</protein>
<dbReference type="OMA" id="TFERIPC"/>
<keyword evidence="3" id="KW-1185">Reference proteome</keyword>
<keyword evidence="1" id="KW-0472">Membrane</keyword>
<dbReference type="InParanoid" id="E3MV13"/>
<dbReference type="HOGENOM" id="CLU_042960_1_0_1"/>
<dbReference type="AlphaFoldDB" id="E3MV13"/>
<feature type="transmembrane region" description="Helical" evidence="1">
    <location>
        <begin position="137"/>
        <end position="159"/>
    </location>
</feature>
<sequence>MSCVFENTFLESDRFLSYVLHGLTSIEVPIHLFGVYLIIFKTPKTMKSAKNSILQLHILCSIMDLMMNSLLSFYIFMPSPGGFPTGFMTTLGINPTCQTFLAFSSMLAVALSFISFFENRYDVIVIGQIGRSCKRNIFRILYFAANVVYVELTMAYIFWHLPSVEEGRKVIFETLPCIPAHLVNNPFFIHLNARLPIIPTLSSTMILVIFAQGLYFVIYTSYHLFSAVENVSKHTRSIQQKFFVAMLLQASIPTLLFFAPLICYYMIWRLFYYNQVYNNLLMIAAGCNGLFNTIVMILVHHPYRNAVKEMLWMRTITDNRTTFVATLRPIVDQRELVAIDG</sequence>